<feature type="signal peptide" evidence="5">
    <location>
        <begin position="1"/>
        <end position="28"/>
    </location>
</feature>
<accession>A0A1C1CZ00</accession>
<evidence type="ECO:0000256" key="4">
    <source>
        <dbReference type="SAM" id="Phobius"/>
    </source>
</evidence>
<dbReference type="VEuPathDB" id="FungiDB:CLCR_09805"/>
<dbReference type="OrthoDB" id="10251809at2759"/>
<dbReference type="eggNOG" id="ENOG502RYK4">
    <property type="taxonomic scope" value="Eukaryota"/>
</dbReference>
<keyword evidence="4" id="KW-0812">Transmembrane</keyword>
<keyword evidence="5" id="KW-0732">Signal</keyword>
<proteinExistence type="predicted"/>
<feature type="region of interest" description="Disordered" evidence="3">
    <location>
        <begin position="476"/>
        <end position="500"/>
    </location>
</feature>
<dbReference type="Proteomes" id="UP000094526">
    <property type="component" value="Unassembled WGS sequence"/>
</dbReference>
<feature type="chain" id="PRO_5008651142" evidence="5">
    <location>
        <begin position="29"/>
        <end position="620"/>
    </location>
</feature>
<evidence type="ECO:0000256" key="5">
    <source>
        <dbReference type="SAM" id="SignalP"/>
    </source>
</evidence>
<evidence type="ECO:0000256" key="1">
    <source>
        <dbReference type="ARBA" id="ARBA00022441"/>
    </source>
</evidence>
<dbReference type="InterPro" id="IPR015915">
    <property type="entry name" value="Kelch-typ_b-propeller"/>
</dbReference>
<name>A0A1C1CZ00_9EURO</name>
<feature type="transmembrane region" description="Helical" evidence="4">
    <location>
        <begin position="510"/>
        <end position="533"/>
    </location>
</feature>
<comment type="caution">
    <text evidence="6">The sequence shown here is derived from an EMBL/GenBank/DDBJ whole genome shotgun (WGS) entry which is preliminary data.</text>
</comment>
<feature type="region of interest" description="Disordered" evidence="3">
    <location>
        <begin position="573"/>
        <end position="620"/>
    </location>
</feature>
<dbReference type="STRING" id="86049.A0A1C1CZ00"/>
<dbReference type="SUPFAM" id="SSF117281">
    <property type="entry name" value="Kelch motif"/>
    <property type="match status" value="1"/>
</dbReference>
<protein>
    <submittedName>
        <fullName evidence="6">Cell wall anchored protein</fullName>
    </submittedName>
</protein>
<reference evidence="7" key="1">
    <citation type="submission" date="2015-07" db="EMBL/GenBank/DDBJ databases">
        <authorList>
            <person name="Teixeira M.M."/>
            <person name="Souza R.C."/>
            <person name="Almeida L.G."/>
            <person name="Vicente V.A."/>
            <person name="de Hoog S."/>
            <person name="Bocca A.L."/>
            <person name="de Almeida S.R."/>
            <person name="Vasconcelos A.T."/>
            <person name="Felipe M.S."/>
        </authorList>
    </citation>
    <scope>NUCLEOTIDE SEQUENCE [LARGE SCALE GENOMIC DNA]</scope>
    <source>
        <strain evidence="7">KSF</strain>
    </source>
</reference>
<organism evidence="6 7">
    <name type="scientific">Cladophialophora carrionii</name>
    <dbReference type="NCBI Taxonomy" id="86049"/>
    <lineage>
        <taxon>Eukaryota</taxon>
        <taxon>Fungi</taxon>
        <taxon>Dikarya</taxon>
        <taxon>Ascomycota</taxon>
        <taxon>Pezizomycotina</taxon>
        <taxon>Eurotiomycetes</taxon>
        <taxon>Chaetothyriomycetidae</taxon>
        <taxon>Chaetothyriales</taxon>
        <taxon>Herpotrichiellaceae</taxon>
        <taxon>Cladophialophora</taxon>
    </lineage>
</organism>
<evidence type="ECO:0000313" key="6">
    <source>
        <dbReference type="EMBL" id="OCT53732.1"/>
    </source>
</evidence>
<feature type="region of interest" description="Disordered" evidence="3">
    <location>
        <begin position="540"/>
        <end position="561"/>
    </location>
</feature>
<keyword evidence="4" id="KW-0472">Membrane</keyword>
<dbReference type="EMBL" id="LGRB01000008">
    <property type="protein sequence ID" value="OCT53732.1"/>
    <property type="molecule type" value="Genomic_DNA"/>
</dbReference>
<dbReference type="PANTHER" id="PTHR46093:SF18">
    <property type="entry name" value="FIBRONECTIN TYPE-III DOMAIN-CONTAINING PROTEIN"/>
    <property type="match status" value="1"/>
</dbReference>
<keyword evidence="1" id="KW-0880">Kelch repeat</keyword>
<dbReference type="AlphaFoldDB" id="A0A1C1CZ00"/>
<keyword evidence="4" id="KW-1133">Transmembrane helix</keyword>
<keyword evidence="7" id="KW-1185">Reference proteome</keyword>
<keyword evidence="2" id="KW-0677">Repeat</keyword>
<gene>
    <name evidence="6" type="ORF">CLCR_09805</name>
</gene>
<sequence length="620" mass="65877">MHSFQHVLSHRIGLLGLLALTQLDLVQAGVALDPVKNFCRRIGHSSVYKNGTLYINGGIETYVDFGADGQQDWNTITTGITLEDENLISVDMTASWDWKTNVSISQNARHESGSVAGMQWPVNVHDGALFGGLNDSPSLTMFGGTTSDFNQSFPNFLIPPDTRYGIWTYDMDGDIWTAVDTSNVLDTIPSWGASAEAPDQGLAFYVGGQIDDGTANSTQFLGDDTVGVSGMVVIETQTNTIKNITGLSGIQTNRQGGGLVYVDNFGNSGVLLLIGGQTQTTGYIPMDEIKIFDIHSMDLTGLAGSGNNLWYEQKATGDIPDARVDFCLVAAPSQDNSSTSIYLYGGTSNGTIFDDIYVLSLPSFTWVKVFTGQDARWSVTCHFIPPRQMITVGGGGKSSNISSDCDWEQKSLAVLDLSTIGWGSVYDAAAPAFEVPEAVVKVIGGGPSGNATKLEPDGGWDQTGLSNLFIIRQAATTSPPPSDSTTPSITATATLSPYSKEKDDGISGGAIAGIAIAAVAGVLLVAGGVFFWLRRRRQHSRSQELGPDIPEKDSLPSYSTAASHRAAELAGVYQPVEMPAKDGPTATVNSYPQEPVEKDADAVVQGTQPSVRQNGPAEME</sequence>
<evidence type="ECO:0000313" key="7">
    <source>
        <dbReference type="Proteomes" id="UP000094526"/>
    </source>
</evidence>
<evidence type="ECO:0000256" key="2">
    <source>
        <dbReference type="ARBA" id="ARBA00022737"/>
    </source>
</evidence>
<feature type="compositionally biased region" description="Low complexity" evidence="3">
    <location>
        <begin position="483"/>
        <end position="497"/>
    </location>
</feature>
<evidence type="ECO:0000256" key="3">
    <source>
        <dbReference type="SAM" id="MobiDB-lite"/>
    </source>
</evidence>
<dbReference type="VEuPathDB" id="FungiDB:G647_00669"/>
<dbReference type="Gene3D" id="2.120.10.80">
    <property type="entry name" value="Kelch-type beta propeller"/>
    <property type="match status" value="1"/>
</dbReference>
<dbReference type="PANTHER" id="PTHR46093">
    <property type="entry name" value="ACYL-COA-BINDING DOMAIN-CONTAINING PROTEIN 5"/>
    <property type="match status" value="1"/>
</dbReference>